<dbReference type="EMBL" id="JBEPMM010000002">
    <property type="protein sequence ID" value="MET3691679.1"/>
    <property type="molecule type" value="Genomic_DNA"/>
</dbReference>
<comment type="caution">
    <text evidence="1">The sequence shown here is derived from an EMBL/GenBank/DDBJ whole genome shotgun (WGS) entry which is preliminary data.</text>
</comment>
<evidence type="ECO:0000313" key="1">
    <source>
        <dbReference type="EMBL" id="MET3691679.1"/>
    </source>
</evidence>
<dbReference type="Proteomes" id="UP001549145">
    <property type="component" value="Unassembled WGS sequence"/>
</dbReference>
<name>A0ABV2L204_9HYPH</name>
<sequence length="38" mass="4146">MKYFALLRRLVAKPAPVPPVATTVVYRGETILSNGCGR</sequence>
<protein>
    <submittedName>
        <fullName evidence="1">Uncharacterized protein</fullName>
    </submittedName>
</protein>
<proteinExistence type="predicted"/>
<organism evidence="1 2">
    <name type="scientific">Methylobacterium goesingense</name>
    <dbReference type="NCBI Taxonomy" id="243690"/>
    <lineage>
        <taxon>Bacteria</taxon>
        <taxon>Pseudomonadati</taxon>
        <taxon>Pseudomonadota</taxon>
        <taxon>Alphaproteobacteria</taxon>
        <taxon>Hyphomicrobiales</taxon>
        <taxon>Methylobacteriaceae</taxon>
        <taxon>Methylobacterium</taxon>
    </lineage>
</organism>
<accession>A0ABV2L204</accession>
<gene>
    <name evidence="1" type="ORF">ABID43_001204</name>
</gene>
<keyword evidence="2" id="KW-1185">Reference proteome</keyword>
<reference evidence="1 2" key="1">
    <citation type="submission" date="2024-06" db="EMBL/GenBank/DDBJ databases">
        <title>Genomic Encyclopedia of Type Strains, Phase IV (KMG-IV): sequencing the most valuable type-strain genomes for metagenomic binning, comparative biology and taxonomic classification.</title>
        <authorList>
            <person name="Goeker M."/>
        </authorList>
    </citation>
    <scope>NUCLEOTIDE SEQUENCE [LARGE SCALE GENOMIC DNA]</scope>
    <source>
        <strain evidence="1 2">DSM 21331</strain>
    </source>
</reference>
<evidence type="ECO:0000313" key="2">
    <source>
        <dbReference type="Proteomes" id="UP001549145"/>
    </source>
</evidence>